<sequence>MEDFLGKLRIFFGQVTQHAMNYAIRSSGIGITASFAISQTSRLLRTISDRTDYQEIHALQERLESKIRIISPAIDLIELISARGNTTLESAVTLTRKLRWDIQSLGIRLEKAASTEEESRKKSERIKLLATHQAEIRQIVNDIKRLIARIEDAVPLINLAITTSGANLSTNLPPSVSPSRLLQASTFLTAGDTQYFMDPGSPVQIGPTFSLSLYMLFAGHSYHSNPDEDSSREMTWKEVIHKGQVKLLRSCIKNMYNQKKYDESHSSPSISQPAEECMSPLMAGDGHENEYSYYLEIIEDLDDDRVHSREDGAPPPGPYGGVSMAGIREIFPIYQVGKIFYADTGKILNIGNIEEANSPVLLLKRDINAQPPRRMMPESKTRHQWYEEPEQEGLILEEDLEAQDDVNLQLQRESSVLPSEKDHEAPSAENINWQLPVDLDPEWLAFEVYNETEELDTEDEQECPSVLSSDRPSISDRSFESTNLTEEISCLKITPSHSPSPSQSKQISPVKANWNATAKPTSQSPFGLIRSSLSLLEMLIRLTSLQQFQQASHLSIPDELLTFFLEESSSTGAGGNDEERRRTRHEARRKVGFDPYDESPIKRRGEDYQMKFQGLRHFEGGSSPGENENRNYYLGRSRDYPSTPEPYLLGNKLTSSGSKKNTPDNFPGSPLSSLQCRKKSNVRIEKIQHEGTGPNRQSFGNSSS</sequence>
<organism evidence="2 3">
    <name type="scientific">Golovinomyces cichoracearum</name>
    <dbReference type="NCBI Taxonomy" id="62708"/>
    <lineage>
        <taxon>Eukaryota</taxon>
        <taxon>Fungi</taxon>
        <taxon>Dikarya</taxon>
        <taxon>Ascomycota</taxon>
        <taxon>Pezizomycotina</taxon>
        <taxon>Leotiomycetes</taxon>
        <taxon>Erysiphales</taxon>
        <taxon>Erysiphaceae</taxon>
        <taxon>Golovinomyces</taxon>
    </lineage>
</organism>
<evidence type="ECO:0000313" key="3">
    <source>
        <dbReference type="Proteomes" id="UP000283383"/>
    </source>
</evidence>
<dbReference type="EMBL" id="MCBQ01009909">
    <property type="protein sequence ID" value="RKF72125.1"/>
    <property type="molecule type" value="Genomic_DNA"/>
</dbReference>
<dbReference type="GO" id="GO:0005634">
    <property type="term" value="C:nucleus"/>
    <property type="evidence" value="ECO:0007669"/>
    <property type="project" value="TreeGrafter"/>
</dbReference>
<feature type="compositionally biased region" description="Polar residues" evidence="1">
    <location>
        <begin position="652"/>
        <end position="675"/>
    </location>
</feature>
<dbReference type="Proteomes" id="UP000283383">
    <property type="component" value="Unassembled WGS sequence"/>
</dbReference>
<feature type="compositionally biased region" description="Acidic residues" evidence="1">
    <location>
        <begin position="453"/>
        <end position="462"/>
    </location>
</feature>
<feature type="region of interest" description="Disordered" evidence="1">
    <location>
        <begin position="453"/>
        <end position="479"/>
    </location>
</feature>
<name>A0A420ICA9_9PEZI</name>
<protein>
    <submittedName>
        <fullName evidence="2">Ran-specific GTPase-activating protein 30</fullName>
    </submittedName>
</protein>
<feature type="compositionally biased region" description="Polar residues" evidence="1">
    <location>
        <begin position="694"/>
        <end position="704"/>
    </location>
</feature>
<dbReference type="GO" id="GO:0005737">
    <property type="term" value="C:cytoplasm"/>
    <property type="evidence" value="ECO:0007669"/>
    <property type="project" value="TreeGrafter"/>
</dbReference>
<dbReference type="PANTHER" id="PTHR31010:SF2">
    <property type="entry name" value="RAN-SPECIFIC GTPASE-ACTIVATING PROTEIN 30"/>
    <property type="match status" value="1"/>
</dbReference>
<proteinExistence type="predicted"/>
<evidence type="ECO:0000313" key="2">
    <source>
        <dbReference type="EMBL" id="RKF72125.1"/>
    </source>
</evidence>
<accession>A0A420ICA9</accession>
<keyword evidence="3" id="KW-1185">Reference proteome</keyword>
<dbReference type="InterPro" id="IPR008812">
    <property type="entry name" value="Ran_GTP-bd-rel"/>
</dbReference>
<feature type="region of interest" description="Disordered" evidence="1">
    <location>
        <begin position="567"/>
        <end position="704"/>
    </location>
</feature>
<dbReference type="Pfam" id="PF05508">
    <property type="entry name" value="Ran-binding"/>
    <property type="match status" value="1"/>
</dbReference>
<reference evidence="2 3" key="1">
    <citation type="journal article" date="2018" name="BMC Genomics">
        <title>Comparative genome analyses reveal sequence features reflecting distinct modes of host-adaptation between dicot and monocot powdery mildew.</title>
        <authorList>
            <person name="Wu Y."/>
            <person name="Ma X."/>
            <person name="Pan Z."/>
            <person name="Kale S.D."/>
            <person name="Song Y."/>
            <person name="King H."/>
            <person name="Zhang Q."/>
            <person name="Presley C."/>
            <person name="Deng X."/>
            <person name="Wei C.I."/>
            <person name="Xiao S."/>
        </authorList>
    </citation>
    <scope>NUCLEOTIDE SEQUENCE [LARGE SCALE GENOMIC DNA]</scope>
    <source>
        <strain evidence="2">UMSG3</strain>
    </source>
</reference>
<gene>
    <name evidence="2" type="ORF">GcM3_099001</name>
</gene>
<dbReference type="PANTHER" id="PTHR31010">
    <property type="entry name" value="RAN-SPECIFIC GTPASE-ACTIVATING PROTEIN 30-RELATED"/>
    <property type="match status" value="1"/>
</dbReference>
<comment type="caution">
    <text evidence="2">The sequence shown here is derived from an EMBL/GenBank/DDBJ whole genome shotgun (WGS) entry which is preliminary data.</text>
</comment>
<dbReference type="GO" id="GO:0030695">
    <property type="term" value="F:GTPase regulator activity"/>
    <property type="evidence" value="ECO:0007669"/>
    <property type="project" value="TreeGrafter"/>
</dbReference>
<evidence type="ECO:0000256" key="1">
    <source>
        <dbReference type="SAM" id="MobiDB-lite"/>
    </source>
</evidence>
<dbReference type="AlphaFoldDB" id="A0A420ICA9"/>
<feature type="compositionally biased region" description="Basic and acidic residues" evidence="1">
    <location>
        <begin position="599"/>
        <end position="609"/>
    </location>
</feature>